<protein>
    <recommendedName>
        <fullName evidence="4">Tetratricopeptide repeat-containing protein</fullName>
    </recommendedName>
</protein>
<accession>A0A0B0H597</accession>
<dbReference type="OrthoDB" id="6196966at2"/>
<dbReference type="STRING" id="2340.JV46_27260"/>
<dbReference type="SUPFAM" id="SSF48452">
    <property type="entry name" value="TPR-like"/>
    <property type="match status" value="1"/>
</dbReference>
<feature type="chain" id="PRO_5002073639" description="Tetratricopeptide repeat-containing protein" evidence="1">
    <location>
        <begin position="29"/>
        <end position="223"/>
    </location>
</feature>
<reference evidence="2 3" key="1">
    <citation type="journal article" date="2014" name="BMC Genomics">
        <title>The genome of the intracellular bacterium of the coastal bivalve, Solemya velum: a blueprint for thriving in and out of symbiosis.</title>
        <authorList>
            <person name="Dmytrenko O."/>
            <person name="Russell S.L."/>
            <person name="Loo W.T."/>
            <person name="Fontanez K.M."/>
            <person name="Liao L."/>
            <person name="Roeselers G."/>
            <person name="Sharma R."/>
            <person name="Stewart F.J."/>
            <person name="Newton I.L."/>
            <person name="Woyke T."/>
            <person name="Wu D."/>
            <person name="Lang J.M."/>
            <person name="Eisen J.A."/>
            <person name="Cavanaugh C.M."/>
        </authorList>
    </citation>
    <scope>NUCLEOTIDE SEQUENCE [LARGE SCALE GENOMIC DNA]</scope>
    <source>
        <strain evidence="2 3">WH</strain>
    </source>
</reference>
<dbReference type="eggNOG" id="COG0457">
    <property type="taxonomic scope" value="Bacteria"/>
</dbReference>
<dbReference type="InterPro" id="IPR011990">
    <property type="entry name" value="TPR-like_helical_dom_sf"/>
</dbReference>
<comment type="caution">
    <text evidence="2">The sequence shown here is derived from an EMBL/GenBank/DDBJ whole genome shotgun (WGS) entry which is preliminary data.</text>
</comment>
<name>A0A0B0H597_SOVGS</name>
<evidence type="ECO:0000313" key="3">
    <source>
        <dbReference type="Proteomes" id="UP000030856"/>
    </source>
</evidence>
<dbReference type="Proteomes" id="UP000030856">
    <property type="component" value="Unassembled WGS sequence"/>
</dbReference>
<dbReference type="RefSeq" id="WP_052132318.1">
    <property type="nucleotide sequence ID" value="NZ_JRAA01000003.1"/>
</dbReference>
<proteinExistence type="predicted"/>
<keyword evidence="1" id="KW-0732">Signal</keyword>
<gene>
    <name evidence="2" type="ORF">JV46_27260</name>
</gene>
<dbReference type="AlphaFoldDB" id="A0A0B0H597"/>
<evidence type="ECO:0000313" key="2">
    <source>
        <dbReference type="EMBL" id="KHF24295.1"/>
    </source>
</evidence>
<organism evidence="2 3">
    <name type="scientific">Solemya velum gill symbiont</name>
    <dbReference type="NCBI Taxonomy" id="2340"/>
    <lineage>
        <taxon>Bacteria</taxon>
        <taxon>Pseudomonadati</taxon>
        <taxon>Pseudomonadota</taxon>
        <taxon>Gammaproteobacteria</taxon>
        <taxon>sulfur-oxidizing symbionts</taxon>
    </lineage>
</organism>
<dbReference type="EMBL" id="JRAA01000003">
    <property type="protein sequence ID" value="KHF24295.1"/>
    <property type="molecule type" value="Genomic_DNA"/>
</dbReference>
<evidence type="ECO:0000256" key="1">
    <source>
        <dbReference type="SAM" id="SignalP"/>
    </source>
</evidence>
<dbReference type="Gene3D" id="1.25.40.10">
    <property type="entry name" value="Tetratricopeptide repeat domain"/>
    <property type="match status" value="1"/>
</dbReference>
<keyword evidence="3" id="KW-1185">Reference proteome</keyword>
<feature type="signal peptide" evidence="1">
    <location>
        <begin position="1"/>
        <end position="28"/>
    </location>
</feature>
<dbReference type="PROSITE" id="PS51257">
    <property type="entry name" value="PROKAR_LIPOPROTEIN"/>
    <property type="match status" value="1"/>
</dbReference>
<evidence type="ECO:0008006" key="4">
    <source>
        <dbReference type="Google" id="ProtNLM"/>
    </source>
</evidence>
<sequence>MNKMMRNSSHSLLVALMLGAFLSGCSSYKPRSEPNAPVYERGSRVSSAWGGLAPGETAGVDSPELATADQYYEPDVSRPVPAATSPTQAPAAETIAYADTTTYQPSRVTPVPAATSSTSMSAATKSLLFKADREQSTGNLTGAASTLERALRIENHPLLWNRLANIRLQQKRYSLASDLASKSNALASGDYALKRNNYEVIAQAKAAMGDSAGAASARAKIGN</sequence>